<dbReference type="PANTHER" id="PTHR23026:SF125">
    <property type="entry name" value="OXYGEN-INSENSITIVE NAD(P)H NITROREDUCTASE"/>
    <property type="match status" value="1"/>
</dbReference>
<sequence>MQTNDTLKTIHTRRSCRAYQDRQLDRDSLDTVIDAGLWAASGRGSQDPVIVAVQDKALRDELSRMNASIMGTDSDPFYGAPTVLVVLARRDVHTSLENGSLVIGNMMLAAESIGLASCWIHRAKEMFDSPRGKELLGQWGLDPEVYYGVGNCILGYAAPDGTRPAADRKEGRVLYL</sequence>
<keyword evidence="4" id="KW-1185">Reference proteome</keyword>
<comment type="caution">
    <text evidence="3">The sequence shown here is derived from an EMBL/GenBank/DDBJ whole genome shotgun (WGS) entry which is preliminary data.</text>
</comment>
<keyword evidence="1" id="KW-0520">NAD</keyword>
<dbReference type="InterPro" id="IPR050627">
    <property type="entry name" value="Nitroreductase/BluB"/>
</dbReference>
<dbReference type="CDD" id="cd02136">
    <property type="entry name" value="PnbA_NfnB-like"/>
    <property type="match status" value="1"/>
</dbReference>
<dbReference type="Proteomes" id="UP000768567">
    <property type="component" value="Unassembled WGS sequence"/>
</dbReference>
<dbReference type="EMBL" id="JADCKC010000001">
    <property type="protein sequence ID" value="MBE5036233.1"/>
    <property type="molecule type" value="Genomic_DNA"/>
</dbReference>
<dbReference type="InterPro" id="IPR000415">
    <property type="entry name" value="Nitroreductase-like"/>
</dbReference>
<dbReference type="RefSeq" id="WP_193499588.1">
    <property type="nucleotide sequence ID" value="NZ_JADCKC010000001.1"/>
</dbReference>
<reference evidence="3 4" key="1">
    <citation type="submission" date="2020-10" db="EMBL/GenBank/DDBJ databases">
        <title>ChiBAC.</title>
        <authorList>
            <person name="Zenner C."/>
            <person name="Hitch T.C.A."/>
            <person name="Clavel T."/>
        </authorList>
    </citation>
    <scope>NUCLEOTIDE SEQUENCE [LARGE SCALE GENOMIC DNA]</scope>
    <source>
        <strain evidence="3 4">DSM 109015</strain>
    </source>
</reference>
<dbReference type="SUPFAM" id="SSF55469">
    <property type="entry name" value="FMN-dependent nitroreductase-like"/>
    <property type="match status" value="1"/>
</dbReference>
<proteinExistence type="predicted"/>
<dbReference type="Pfam" id="PF00881">
    <property type="entry name" value="Nitroreductase"/>
    <property type="match status" value="1"/>
</dbReference>
<dbReference type="InterPro" id="IPR029479">
    <property type="entry name" value="Nitroreductase"/>
</dbReference>
<name>A0ABR9QZC2_9FIRM</name>
<evidence type="ECO:0000256" key="1">
    <source>
        <dbReference type="ARBA" id="ARBA00023027"/>
    </source>
</evidence>
<protein>
    <submittedName>
        <fullName evidence="3">Nitroreductase</fullName>
    </submittedName>
</protein>
<feature type="domain" description="Nitroreductase" evidence="2">
    <location>
        <begin position="10"/>
        <end position="143"/>
    </location>
</feature>
<evidence type="ECO:0000313" key="4">
    <source>
        <dbReference type="Proteomes" id="UP000768567"/>
    </source>
</evidence>
<dbReference type="PANTHER" id="PTHR23026">
    <property type="entry name" value="NADPH NITROREDUCTASE"/>
    <property type="match status" value="1"/>
</dbReference>
<organism evidence="3 4">
    <name type="scientific">Gemmiger gallinarum</name>
    <dbReference type="NCBI Taxonomy" id="2779354"/>
    <lineage>
        <taxon>Bacteria</taxon>
        <taxon>Bacillati</taxon>
        <taxon>Bacillota</taxon>
        <taxon>Clostridia</taxon>
        <taxon>Eubacteriales</taxon>
        <taxon>Gemmiger</taxon>
    </lineage>
</organism>
<accession>A0ABR9QZC2</accession>
<evidence type="ECO:0000313" key="3">
    <source>
        <dbReference type="EMBL" id="MBE5036233.1"/>
    </source>
</evidence>
<evidence type="ECO:0000259" key="2">
    <source>
        <dbReference type="Pfam" id="PF00881"/>
    </source>
</evidence>
<gene>
    <name evidence="3" type="ORF">INF35_00225</name>
</gene>
<dbReference type="Gene3D" id="3.40.109.10">
    <property type="entry name" value="NADH Oxidase"/>
    <property type="match status" value="1"/>
</dbReference>